<reference evidence="3" key="1">
    <citation type="journal article" date="2011" name="Genome Biol.">
        <title>Comparative genomics of the social amoebae Dictyostelium discoideum and Dictyostelium purpureum.</title>
        <authorList>
            <consortium name="US DOE Joint Genome Institute (JGI-PGF)"/>
            <person name="Sucgang R."/>
            <person name="Kuo A."/>
            <person name="Tian X."/>
            <person name="Salerno W."/>
            <person name="Parikh A."/>
            <person name="Feasley C.L."/>
            <person name="Dalin E."/>
            <person name="Tu H."/>
            <person name="Huang E."/>
            <person name="Barry K."/>
            <person name="Lindquist E."/>
            <person name="Shapiro H."/>
            <person name="Bruce D."/>
            <person name="Schmutz J."/>
            <person name="Salamov A."/>
            <person name="Fey P."/>
            <person name="Gaudet P."/>
            <person name="Anjard C."/>
            <person name="Babu M.M."/>
            <person name="Basu S."/>
            <person name="Bushmanova Y."/>
            <person name="van der Wel H."/>
            <person name="Katoh-Kurasawa M."/>
            <person name="Dinh C."/>
            <person name="Coutinho P.M."/>
            <person name="Saito T."/>
            <person name="Elias M."/>
            <person name="Schaap P."/>
            <person name="Kay R.R."/>
            <person name="Henrissat B."/>
            <person name="Eichinger L."/>
            <person name="Rivero F."/>
            <person name="Putnam N.H."/>
            <person name="West C.M."/>
            <person name="Loomis W.F."/>
            <person name="Chisholm R.L."/>
            <person name="Shaulsky G."/>
            <person name="Strassmann J.E."/>
            <person name="Queller D.C."/>
            <person name="Kuspa A."/>
            <person name="Grigoriev I.V."/>
        </authorList>
    </citation>
    <scope>NUCLEOTIDE SEQUENCE [LARGE SCALE GENOMIC DNA]</scope>
    <source>
        <strain evidence="3">QSDP1</strain>
    </source>
</reference>
<protein>
    <submittedName>
        <fullName evidence="2">Uncharacterized protein</fullName>
    </submittedName>
</protein>
<dbReference type="OrthoDB" id="18325at2759"/>
<dbReference type="Pfam" id="PF13516">
    <property type="entry name" value="LRR_6"/>
    <property type="match status" value="3"/>
</dbReference>
<sequence>MEFESDKLSLEAAGHLFKKIGNHDPKTIAKVLMNGKSHPLIKLEKNDLGDAGIIPISKALKQQAIVSSLDLSCNNITSAGIKELCQGIANNKYLMYLKLDNNPIGNEGFKAICDVLKSKECVLKSIYLSECNITHRGMHYFVDALQFNRSLETIHLNSNKLGNEGATLLSKCITIEGKLKNISLFFCAIGDGGANSFLSILDKKDFIDYKLISLTLKGNKVSQSIQEQIYKILIDKKNAIKANKIKAENQMFIEEEIKQKVASINEQCEKKIKDIDEQTKKELNEKIKDLDKENKKKLEERINNINEESRKKLDERMKNIDKKEETLNSRNEQFSERLKTFEKEQKRKSGKGVLNSSQELNLSSNGIKKPQRKKFSDSIIIVIAGDKTKDKDLFIEYCMTALEGCKIEAENDFEKIFTGVVTVDDKPIHFTFVNTSSDDRYSRLRALQYEQADAAVIAFTINDRVSFEDIPFQWIPEIEFMGKIPILIAGMFSDKRSVPLKATDISEEEGKATSLKFGALSYFEPNSSMDIKNLAHIVYKEIKKKKKL</sequence>
<dbReference type="SMART" id="SM00368">
    <property type="entry name" value="LRR_RI"/>
    <property type="match status" value="6"/>
</dbReference>
<accession>F0ZUN5</accession>
<name>F0ZUN5_DICPU</name>
<dbReference type="GeneID" id="10507314"/>
<dbReference type="AlphaFoldDB" id="F0ZUN5"/>
<dbReference type="OMA" id="FQWIPEI"/>
<keyword evidence="3" id="KW-1185">Reference proteome</keyword>
<evidence type="ECO:0000313" key="3">
    <source>
        <dbReference type="Proteomes" id="UP000001064"/>
    </source>
</evidence>
<dbReference type="KEGG" id="dpp:DICPUDRAFT_49642"/>
<evidence type="ECO:0000256" key="1">
    <source>
        <dbReference type="SAM" id="Coils"/>
    </source>
</evidence>
<dbReference type="Pfam" id="PF00071">
    <property type="entry name" value="Ras"/>
    <property type="match status" value="1"/>
</dbReference>
<organism evidence="2 3">
    <name type="scientific">Dictyostelium purpureum</name>
    <name type="common">Slime mold</name>
    <dbReference type="NCBI Taxonomy" id="5786"/>
    <lineage>
        <taxon>Eukaryota</taxon>
        <taxon>Amoebozoa</taxon>
        <taxon>Evosea</taxon>
        <taxon>Eumycetozoa</taxon>
        <taxon>Dictyostelia</taxon>
        <taxon>Dictyosteliales</taxon>
        <taxon>Dictyosteliaceae</taxon>
        <taxon>Dictyostelium</taxon>
    </lineage>
</organism>
<proteinExistence type="predicted"/>
<dbReference type="GO" id="GO:0005096">
    <property type="term" value="F:GTPase activator activity"/>
    <property type="evidence" value="ECO:0007669"/>
    <property type="project" value="InterPro"/>
</dbReference>
<dbReference type="GO" id="GO:0005525">
    <property type="term" value="F:GTP binding"/>
    <property type="evidence" value="ECO:0007669"/>
    <property type="project" value="InterPro"/>
</dbReference>
<dbReference type="eggNOG" id="KOG0393">
    <property type="taxonomic scope" value="Eukaryota"/>
</dbReference>
<feature type="coiled-coil region" evidence="1">
    <location>
        <begin position="265"/>
        <end position="344"/>
    </location>
</feature>
<dbReference type="VEuPathDB" id="AmoebaDB:DICPUDRAFT_49642"/>
<keyword evidence="1" id="KW-0175">Coiled coil</keyword>
<evidence type="ECO:0000313" key="2">
    <source>
        <dbReference type="EMBL" id="EGC32327.1"/>
    </source>
</evidence>
<dbReference type="GO" id="GO:0003924">
    <property type="term" value="F:GTPase activity"/>
    <property type="evidence" value="ECO:0007669"/>
    <property type="project" value="InterPro"/>
</dbReference>
<dbReference type="PROSITE" id="PS51419">
    <property type="entry name" value="RAB"/>
    <property type="match status" value="1"/>
</dbReference>
<dbReference type="InterPro" id="IPR001806">
    <property type="entry name" value="Small_GTPase"/>
</dbReference>
<dbReference type="Gene3D" id="3.80.10.10">
    <property type="entry name" value="Ribonuclease Inhibitor"/>
    <property type="match status" value="2"/>
</dbReference>
<dbReference type="Gene3D" id="3.40.50.300">
    <property type="entry name" value="P-loop containing nucleotide triphosphate hydrolases"/>
    <property type="match status" value="1"/>
</dbReference>
<gene>
    <name evidence="2" type="ORF">DICPUDRAFT_49642</name>
</gene>
<dbReference type="RefSeq" id="XP_003291129.1">
    <property type="nucleotide sequence ID" value="XM_003291081.1"/>
</dbReference>
<dbReference type="PANTHER" id="PTHR24113">
    <property type="entry name" value="RAN GTPASE-ACTIVATING PROTEIN 1"/>
    <property type="match status" value="1"/>
</dbReference>
<dbReference type="InterPro" id="IPR032675">
    <property type="entry name" value="LRR_dom_sf"/>
</dbReference>
<dbReference type="FunCoup" id="F0ZUN5">
    <property type="interactions" value="743"/>
</dbReference>
<dbReference type="EMBL" id="GL871198">
    <property type="protein sequence ID" value="EGC32327.1"/>
    <property type="molecule type" value="Genomic_DNA"/>
</dbReference>
<dbReference type="eggNOG" id="KOG4308">
    <property type="taxonomic scope" value="Eukaryota"/>
</dbReference>
<dbReference type="SUPFAM" id="SSF52047">
    <property type="entry name" value="RNI-like"/>
    <property type="match status" value="1"/>
</dbReference>
<dbReference type="PANTHER" id="PTHR24113:SF15">
    <property type="entry name" value="NACHT DOMAIN-CONTAINING PROTEIN"/>
    <property type="match status" value="1"/>
</dbReference>
<dbReference type="SUPFAM" id="SSF52540">
    <property type="entry name" value="P-loop containing nucleoside triphosphate hydrolases"/>
    <property type="match status" value="1"/>
</dbReference>
<dbReference type="InterPro" id="IPR027417">
    <property type="entry name" value="P-loop_NTPase"/>
</dbReference>
<dbReference type="Proteomes" id="UP000001064">
    <property type="component" value="Unassembled WGS sequence"/>
</dbReference>
<dbReference type="InParanoid" id="F0ZUN5"/>
<dbReference type="InterPro" id="IPR001611">
    <property type="entry name" value="Leu-rich_rpt"/>
</dbReference>
<dbReference type="SMART" id="SM00174">
    <property type="entry name" value="RHO"/>
    <property type="match status" value="1"/>
</dbReference>
<dbReference type="InterPro" id="IPR027038">
    <property type="entry name" value="RanGap"/>
</dbReference>